<evidence type="ECO:0000259" key="8">
    <source>
        <dbReference type="Pfam" id="PF01478"/>
    </source>
</evidence>
<dbReference type="InterPro" id="IPR050882">
    <property type="entry name" value="Prepilin_peptidase/N-MTase"/>
</dbReference>
<comment type="caution">
    <text evidence="10">The sequence shown here is derived from an EMBL/GenBank/DDBJ whole genome shotgun (WGS) entry which is preliminary data.</text>
</comment>
<feature type="transmembrane region" description="Helical" evidence="7">
    <location>
        <begin position="214"/>
        <end position="234"/>
    </location>
</feature>
<dbReference type="PANTHER" id="PTHR30487:SF0">
    <property type="entry name" value="PREPILIN LEADER PEPTIDASE_N-METHYLTRANSFERASE-RELATED"/>
    <property type="match status" value="1"/>
</dbReference>
<evidence type="ECO:0000256" key="6">
    <source>
        <dbReference type="ARBA" id="ARBA00023136"/>
    </source>
</evidence>
<keyword evidence="11" id="KW-1185">Reference proteome</keyword>
<dbReference type="GO" id="GO:0005886">
    <property type="term" value="C:plasma membrane"/>
    <property type="evidence" value="ECO:0007669"/>
    <property type="project" value="UniProtKB-SubCell"/>
</dbReference>
<dbReference type="GO" id="GO:0004190">
    <property type="term" value="F:aspartic-type endopeptidase activity"/>
    <property type="evidence" value="ECO:0007669"/>
    <property type="project" value="InterPro"/>
</dbReference>
<gene>
    <name evidence="10" type="ORF">B6S12_05150</name>
</gene>
<protein>
    <recommendedName>
        <fullName evidence="12">Prepilin peptidase</fullName>
    </recommendedName>
</protein>
<dbReference type="InterPro" id="IPR010627">
    <property type="entry name" value="Prepilin_pept_A24_N"/>
</dbReference>
<evidence type="ECO:0000256" key="2">
    <source>
        <dbReference type="ARBA" id="ARBA00005801"/>
    </source>
</evidence>
<keyword evidence="6 7" id="KW-0472">Membrane</keyword>
<comment type="similarity">
    <text evidence="2">Belongs to the peptidase A24 family.</text>
</comment>
<dbReference type="GO" id="GO:0006465">
    <property type="term" value="P:signal peptide processing"/>
    <property type="evidence" value="ECO:0007669"/>
    <property type="project" value="TreeGrafter"/>
</dbReference>
<name>A0A2W6MUR4_9HELI</name>
<evidence type="ECO:0000313" key="11">
    <source>
        <dbReference type="Proteomes" id="UP000249746"/>
    </source>
</evidence>
<dbReference type="Pfam" id="PF06750">
    <property type="entry name" value="A24_N_bact"/>
    <property type="match status" value="1"/>
</dbReference>
<evidence type="ECO:0000256" key="5">
    <source>
        <dbReference type="ARBA" id="ARBA00022989"/>
    </source>
</evidence>
<dbReference type="OrthoDB" id="9789291at2"/>
<evidence type="ECO:0008006" key="12">
    <source>
        <dbReference type="Google" id="ProtNLM"/>
    </source>
</evidence>
<organism evidence="10 11">
    <name type="scientific">Helicobacter valdiviensis</name>
    <dbReference type="NCBI Taxonomy" id="1458358"/>
    <lineage>
        <taxon>Bacteria</taxon>
        <taxon>Pseudomonadati</taxon>
        <taxon>Campylobacterota</taxon>
        <taxon>Epsilonproteobacteria</taxon>
        <taxon>Campylobacterales</taxon>
        <taxon>Helicobacteraceae</taxon>
        <taxon>Helicobacter</taxon>
    </lineage>
</organism>
<feature type="transmembrane region" description="Helical" evidence="7">
    <location>
        <begin position="97"/>
        <end position="115"/>
    </location>
</feature>
<feature type="transmembrane region" description="Helical" evidence="7">
    <location>
        <begin position="6"/>
        <end position="24"/>
    </location>
</feature>
<keyword evidence="5 7" id="KW-1133">Transmembrane helix</keyword>
<evidence type="ECO:0000259" key="9">
    <source>
        <dbReference type="Pfam" id="PF06750"/>
    </source>
</evidence>
<feature type="transmembrane region" description="Helical" evidence="7">
    <location>
        <begin position="176"/>
        <end position="208"/>
    </location>
</feature>
<dbReference type="EMBL" id="NBIU01000011">
    <property type="protein sequence ID" value="PZT48207.1"/>
    <property type="molecule type" value="Genomic_DNA"/>
</dbReference>
<feature type="domain" description="Prepilin type IV endopeptidase peptidase" evidence="8">
    <location>
        <begin position="99"/>
        <end position="207"/>
    </location>
</feature>
<evidence type="ECO:0000313" key="10">
    <source>
        <dbReference type="EMBL" id="PZT48207.1"/>
    </source>
</evidence>
<reference evidence="10 11" key="1">
    <citation type="submission" date="2017-03" db="EMBL/GenBank/DDBJ databases">
        <title>Genomic and clinical evidence uncovers the enterohepatic species Helicobacter valdiviensis as a potential human intestinal pathogen.</title>
        <authorList>
            <person name="Fresia P."/>
            <person name="Jara R."/>
            <person name="Sierra R."/>
            <person name="Ferres I."/>
            <person name="Greif G."/>
            <person name="Iraola G."/>
            <person name="Collado L."/>
        </authorList>
    </citation>
    <scope>NUCLEOTIDE SEQUENCE [LARGE SCALE GENOMIC DNA]</scope>
    <source>
        <strain evidence="10 11">WBE14</strain>
    </source>
</reference>
<dbReference type="Gene3D" id="1.20.120.1220">
    <property type="match status" value="1"/>
</dbReference>
<sequence length="235" mass="26740">MEYVFICAFGCILGSFFNVLIYRIPKGISIITPRSFCQNCQKTLKFYELIPLFSYIFLKGTCKDCKSKIGFGQFLVELFGGSMSFVCYYLFGLVGIFYLLFFLCFLSLAFIDYLYFEIPDNLNLTLFLLANLCGFYFLKQEPSFLLSGLALIGLAEVLRFFGSATLKKEIMGEGDVLVFGSIGATFGLQEGMLGIFLASIFALFYLLFYKHSKIPFVPFLFLGTFSQFLVKYFLV</sequence>
<dbReference type="PANTHER" id="PTHR30487">
    <property type="entry name" value="TYPE 4 PREPILIN-LIKE PROTEINS LEADER PEPTIDE-PROCESSING ENZYME"/>
    <property type="match status" value="1"/>
</dbReference>
<evidence type="ECO:0000256" key="3">
    <source>
        <dbReference type="ARBA" id="ARBA00022475"/>
    </source>
</evidence>
<dbReference type="InterPro" id="IPR000045">
    <property type="entry name" value="Prepilin_IV_endopep_pep"/>
</dbReference>
<dbReference type="AlphaFoldDB" id="A0A2W6MUR4"/>
<dbReference type="Pfam" id="PF01478">
    <property type="entry name" value="Peptidase_A24"/>
    <property type="match status" value="1"/>
</dbReference>
<dbReference type="RefSeq" id="WP_111229745.1">
    <property type="nucleotide sequence ID" value="NZ_NBIU01000011.1"/>
</dbReference>
<keyword evidence="3" id="KW-1003">Cell membrane</keyword>
<feature type="domain" description="Prepilin peptidase A24 N-terminal" evidence="9">
    <location>
        <begin position="9"/>
        <end position="90"/>
    </location>
</feature>
<evidence type="ECO:0000256" key="4">
    <source>
        <dbReference type="ARBA" id="ARBA00022692"/>
    </source>
</evidence>
<dbReference type="Proteomes" id="UP000249746">
    <property type="component" value="Unassembled WGS sequence"/>
</dbReference>
<evidence type="ECO:0000256" key="1">
    <source>
        <dbReference type="ARBA" id="ARBA00004651"/>
    </source>
</evidence>
<comment type="subcellular location">
    <subcellularLocation>
        <location evidence="1">Cell membrane</location>
        <topology evidence="1">Multi-pass membrane protein</topology>
    </subcellularLocation>
</comment>
<keyword evidence="4 7" id="KW-0812">Transmembrane</keyword>
<proteinExistence type="inferred from homology"/>
<evidence type="ECO:0000256" key="7">
    <source>
        <dbReference type="SAM" id="Phobius"/>
    </source>
</evidence>
<feature type="transmembrane region" description="Helical" evidence="7">
    <location>
        <begin position="122"/>
        <end position="138"/>
    </location>
</feature>
<feature type="transmembrane region" description="Helical" evidence="7">
    <location>
        <begin position="144"/>
        <end position="164"/>
    </location>
</feature>
<accession>A0A2W6MUR4</accession>